<sequence length="104" mass="11593">MRVDETKIQVVDVEEQLSNRKGDAKTNEPVTIVDQTKERSLLVKALVFLVVFVVTVFTLIFAFQLLKEGSVDKTLEVFKALAAIASPIATLVLGYYFGRQSSQK</sequence>
<keyword evidence="2" id="KW-0614">Plasmid</keyword>
<feature type="transmembrane region" description="Helical" evidence="1">
    <location>
        <begin position="45"/>
        <end position="66"/>
    </location>
</feature>
<organism evidence="2 3">
    <name type="scientific">Thermobacillus composti (strain DSM 18247 / JCM 13945 / KWC4)</name>
    <dbReference type="NCBI Taxonomy" id="717605"/>
    <lineage>
        <taxon>Bacteria</taxon>
        <taxon>Bacillati</taxon>
        <taxon>Bacillota</taxon>
        <taxon>Bacilli</taxon>
        <taxon>Bacillales</taxon>
        <taxon>Paenibacillaceae</taxon>
        <taxon>Thermobacillus</taxon>
    </lineage>
</organism>
<dbReference type="Proteomes" id="UP000010795">
    <property type="component" value="Plasmid pTHECO01"/>
</dbReference>
<accession>L0EKN4</accession>
<keyword evidence="3" id="KW-1185">Reference proteome</keyword>
<gene>
    <name evidence="2" type="ordered locus">Theco_4105</name>
</gene>
<keyword evidence="1" id="KW-1133">Transmembrane helix</keyword>
<feature type="transmembrane region" description="Helical" evidence="1">
    <location>
        <begin position="78"/>
        <end position="98"/>
    </location>
</feature>
<evidence type="ECO:0000256" key="1">
    <source>
        <dbReference type="SAM" id="Phobius"/>
    </source>
</evidence>
<dbReference type="OrthoDB" id="8563894at2"/>
<dbReference type="AlphaFoldDB" id="L0EKN4"/>
<keyword evidence="1" id="KW-0812">Transmembrane</keyword>
<reference evidence="3" key="1">
    <citation type="submission" date="2012-01" db="EMBL/GenBank/DDBJ databases">
        <title>Complete sequence of plasmid of Thermobacillus composti KWC4.</title>
        <authorList>
            <person name="Lucas S."/>
            <person name="Han J."/>
            <person name="Lapidus A."/>
            <person name="Cheng J.-F."/>
            <person name="Goodwin L."/>
            <person name="Pitluck S."/>
            <person name="Peters L."/>
            <person name="Ovchinnikova G."/>
            <person name="Teshima H."/>
            <person name="Detter J.C."/>
            <person name="Han C."/>
            <person name="Tapia R."/>
            <person name="Land M."/>
            <person name="Hauser L."/>
            <person name="Kyrpides N."/>
            <person name="Ivanova N."/>
            <person name="Pagani I."/>
            <person name="Anderson I."/>
            <person name="Woyke T."/>
        </authorList>
    </citation>
    <scope>NUCLEOTIDE SEQUENCE [LARGE SCALE GENOMIC DNA]</scope>
    <source>
        <strain evidence="3">DSM 18247 / JCM 13945 / KWC4</strain>
        <plasmid evidence="3">Plasmid pTHECO01</plasmid>
    </source>
</reference>
<keyword evidence="1" id="KW-0472">Membrane</keyword>
<dbReference type="KEGG" id="tco:Theco_4105"/>
<protein>
    <submittedName>
        <fullName evidence="2">Uncharacterized protein</fullName>
    </submittedName>
</protein>
<dbReference type="HOGENOM" id="CLU_2248827_0_0_9"/>
<dbReference type="RefSeq" id="WP_015256814.1">
    <property type="nucleotide sequence ID" value="NC_019898.1"/>
</dbReference>
<proteinExistence type="predicted"/>
<evidence type="ECO:0000313" key="2">
    <source>
        <dbReference type="EMBL" id="AGA60102.1"/>
    </source>
</evidence>
<geneLocation type="plasmid" evidence="2 3">
    <name>pTHECO01</name>
</geneLocation>
<name>L0EKN4_THECK</name>
<evidence type="ECO:0000313" key="3">
    <source>
        <dbReference type="Proteomes" id="UP000010795"/>
    </source>
</evidence>
<dbReference type="EMBL" id="CP003256">
    <property type="protein sequence ID" value="AGA60102.1"/>
    <property type="molecule type" value="Genomic_DNA"/>
</dbReference>